<dbReference type="PROSITE" id="PS50294">
    <property type="entry name" value="WD_REPEATS_REGION"/>
    <property type="match status" value="3"/>
</dbReference>
<keyword evidence="2" id="KW-0677">Repeat</keyword>
<dbReference type="SMART" id="SM00320">
    <property type="entry name" value="WD40"/>
    <property type="match status" value="7"/>
</dbReference>
<evidence type="ECO:0000256" key="1">
    <source>
        <dbReference type="ARBA" id="ARBA00022574"/>
    </source>
</evidence>
<dbReference type="OMA" id="DACTRNE"/>
<evidence type="ECO:0000256" key="3">
    <source>
        <dbReference type="PROSITE-ProRule" id="PRU00221"/>
    </source>
</evidence>
<dbReference type="InterPro" id="IPR036322">
    <property type="entry name" value="WD40_repeat_dom_sf"/>
</dbReference>
<accession>A0A061G263</accession>
<dbReference type="PROSITE" id="PS50082">
    <property type="entry name" value="WD_REPEATS_2"/>
    <property type="match status" value="4"/>
</dbReference>
<gene>
    <name evidence="4" type="ORF">TCM_015684</name>
</gene>
<feature type="repeat" description="WD" evidence="3">
    <location>
        <begin position="277"/>
        <end position="318"/>
    </location>
</feature>
<name>A0A061G263_THECC</name>
<dbReference type="InterPro" id="IPR040324">
    <property type="entry name" value="WDR44/Dgr2"/>
</dbReference>
<dbReference type="InParanoid" id="A0A061G263"/>
<dbReference type="PRINTS" id="PR00320">
    <property type="entry name" value="GPROTEINBRPT"/>
</dbReference>
<dbReference type="InterPro" id="IPR020472">
    <property type="entry name" value="WD40_PAC1"/>
</dbReference>
<keyword evidence="1 3" id="KW-0853">WD repeat</keyword>
<sequence length="751" mass="83812">MGSYFEEEEDQFFDTREEISSVSDSSSVCSEECGSGPGFGLVNGFWDSFDQYKFWSMFPESVDKRRHRFRKWMGLSLDWNSITKEDPGGSYSDEIELGIDRISQDSGAVLRTSGLEDGVSSNRSFVSFRSNDAQEPAENCSKGDCFAHQAKNLDGHVELLAVDQVQNGTNSCLQGRGSSKSVSSEDFGRTPMSSPFVELHLHREVEGRPSIDVRRKVKKSWLRKLGAMAHIVERHVEVASKHGNHDSASGEKMKRVRVHPCSKSSKELSSLYCGQEFTAHEGSILTMKFSLDGQYLATAGEDGIVRVWKVVEDESLDKLDIQDLDSSCLYFRMNHLSRLTPLNVDKENIDKIKRLRRSSDSTCVIFPPKVFRILEKPVHEFQGHSGEVLALSWSKKGSLLSSSVDKTVRLWQVGYDRCLRVFSHNNYVTSVAFNPVDDNYFISGSIDGKVRIWEVLRCRVVDYTDIRDIVTAVCYRPDGQGGIVGSMTGNCRFYEIIGSNRLQLDAPICLQGKKKLPGKRITGFEFSPSDPSKVIITSADSLVRVLSGRDVACKLKASGFRIATSQISATFSQDGKQIISASEDSNVYIWNYTNQEKNSSKAKTILSRESFLSHNASVAIPWCGIETIPGTLRSPELGGDVQRNGLANVQKHHNPKVELEQIMPHSSPDCFSLTRVLLESLTRGSATWPEETLPNASPATIASDMCKFELKVLKSAYQSMLSSHKWGLVIVTASWDGRIRTYLNYGLPIRL</sequence>
<dbReference type="eggNOG" id="KOG0283">
    <property type="taxonomic scope" value="Eukaryota"/>
</dbReference>
<dbReference type="Pfam" id="PF00400">
    <property type="entry name" value="WD40"/>
    <property type="match status" value="4"/>
</dbReference>
<evidence type="ECO:0000256" key="2">
    <source>
        <dbReference type="ARBA" id="ARBA00022737"/>
    </source>
</evidence>
<dbReference type="PANTHER" id="PTHR14221:SF5">
    <property type="entry name" value="TRANSDUCIN_WD40 REPEAT-LIKE SUPERFAMILY PROTEIN"/>
    <property type="match status" value="1"/>
</dbReference>
<feature type="repeat" description="WD" evidence="3">
    <location>
        <begin position="421"/>
        <end position="455"/>
    </location>
</feature>
<dbReference type="SUPFAM" id="SSF50978">
    <property type="entry name" value="WD40 repeat-like"/>
    <property type="match status" value="1"/>
</dbReference>
<feature type="repeat" description="WD" evidence="3">
    <location>
        <begin position="381"/>
        <end position="421"/>
    </location>
</feature>
<evidence type="ECO:0000313" key="5">
    <source>
        <dbReference type="Proteomes" id="UP000026915"/>
    </source>
</evidence>
<dbReference type="InterPro" id="IPR015943">
    <property type="entry name" value="WD40/YVTN_repeat-like_dom_sf"/>
</dbReference>
<protein>
    <submittedName>
        <fullName evidence="4">Transducin/WD40 repeat-like superfamily protein, putative isoform 2</fullName>
    </submittedName>
</protein>
<dbReference type="InterPro" id="IPR001680">
    <property type="entry name" value="WD40_rpt"/>
</dbReference>
<dbReference type="EMBL" id="CM001881">
    <property type="protein sequence ID" value="EOY23950.1"/>
    <property type="molecule type" value="Genomic_DNA"/>
</dbReference>
<dbReference type="Gene3D" id="2.130.10.10">
    <property type="entry name" value="YVTN repeat-like/Quinoprotein amine dehydrogenase"/>
    <property type="match status" value="2"/>
</dbReference>
<reference evidence="4 5" key="1">
    <citation type="journal article" date="2013" name="Genome Biol.">
        <title>The genome sequence of the most widely cultivated cacao type and its use to identify candidate genes regulating pod color.</title>
        <authorList>
            <person name="Motamayor J.C."/>
            <person name="Mockaitis K."/>
            <person name="Schmutz J."/>
            <person name="Haiminen N."/>
            <person name="Iii D.L."/>
            <person name="Cornejo O."/>
            <person name="Findley S.D."/>
            <person name="Zheng P."/>
            <person name="Utro F."/>
            <person name="Royaert S."/>
            <person name="Saski C."/>
            <person name="Jenkins J."/>
            <person name="Podicheti R."/>
            <person name="Zhao M."/>
            <person name="Scheffler B.E."/>
            <person name="Stack J.C."/>
            <person name="Feltus F.A."/>
            <person name="Mustiga G.M."/>
            <person name="Amores F."/>
            <person name="Phillips W."/>
            <person name="Marelli J.P."/>
            <person name="May G.D."/>
            <person name="Shapiro H."/>
            <person name="Ma J."/>
            <person name="Bustamante C.D."/>
            <person name="Schnell R.J."/>
            <person name="Main D."/>
            <person name="Gilbert D."/>
            <person name="Parida L."/>
            <person name="Kuhn D.N."/>
        </authorList>
    </citation>
    <scope>NUCLEOTIDE SEQUENCE [LARGE SCALE GENOMIC DNA]</scope>
    <source>
        <strain evidence="5">cv. Matina 1-6</strain>
    </source>
</reference>
<dbReference type="HOGENOM" id="CLU_009835_1_1_1"/>
<organism evidence="4 5">
    <name type="scientific">Theobroma cacao</name>
    <name type="common">Cacao</name>
    <name type="synonym">Cocoa</name>
    <dbReference type="NCBI Taxonomy" id="3641"/>
    <lineage>
        <taxon>Eukaryota</taxon>
        <taxon>Viridiplantae</taxon>
        <taxon>Streptophyta</taxon>
        <taxon>Embryophyta</taxon>
        <taxon>Tracheophyta</taxon>
        <taxon>Spermatophyta</taxon>
        <taxon>Magnoliopsida</taxon>
        <taxon>eudicotyledons</taxon>
        <taxon>Gunneridae</taxon>
        <taxon>Pentapetalae</taxon>
        <taxon>rosids</taxon>
        <taxon>malvids</taxon>
        <taxon>Malvales</taxon>
        <taxon>Malvaceae</taxon>
        <taxon>Byttnerioideae</taxon>
        <taxon>Theobroma</taxon>
    </lineage>
</organism>
<dbReference type="AlphaFoldDB" id="A0A061G263"/>
<dbReference type="Gramene" id="EOY23950">
    <property type="protein sequence ID" value="EOY23950"/>
    <property type="gene ID" value="TCM_015684"/>
</dbReference>
<dbReference type="STRING" id="3641.A0A061G263"/>
<feature type="repeat" description="WD" evidence="3">
    <location>
        <begin position="568"/>
        <end position="600"/>
    </location>
</feature>
<dbReference type="PANTHER" id="PTHR14221">
    <property type="entry name" value="WD REPEAT DOMAIN 44"/>
    <property type="match status" value="1"/>
</dbReference>
<dbReference type="Proteomes" id="UP000026915">
    <property type="component" value="Chromosome 3"/>
</dbReference>
<keyword evidence="5" id="KW-1185">Reference proteome</keyword>
<evidence type="ECO:0000313" key="4">
    <source>
        <dbReference type="EMBL" id="EOY23950.1"/>
    </source>
</evidence>
<proteinExistence type="predicted"/>